<dbReference type="Gene3D" id="3.40.50.300">
    <property type="entry name" value="P-loop containing nucleotide triphosphate hydrolases"/>
    <property type="match status" value="1"/>
</dbReference>
<reference evidence="2" key="1">
    <citation type="submission" date="2023-10" db="EMBL/GenBank/DDBJ databases">
        <title>Genome assembly of Pristionchus species.</title>
        <authorList>
            <person name="Yoshida K."/>
            <person name="Sommer R.J."/>
        </authorList>
    </citation>
    <scope>NUCLEOTIDE SEQUENCE</scope>
    <source>
        <strain evidence="2">RS5133</strain>
    </source>
</reference>
<dbReference type="InterPro" id="IPR008144">
    <property type="entry name" value="Guanylate_kin-like_dom"/>
</dbReference>
<dbReference type="SUPFAM" id="SSF52540">
    <property type="entry name" value="P-loop containing nucleoside triphosphate hydrolases"/>
    <property type="match status" value="1"/>
</dbReference>
<keyword evidence="3" id="KW-1185">Reference proteome</keyword>
<accession>A0AAV5WSB0</accession>
<sequence length="193" mass="22073">IGPAVRMCDSDRIRGDASSNEYIELLTLRGCLFGLTIGGVQEVINEGKHCILDVIYDKAIRCLKTANIRPFVILVKPSSPVQIRRWNNGEMSDEESEVEFKRCQRDERMFGDLVTHIITEATSFEDIFQQVLEIVCGEQFKMKECVLWMGEEPIKKPPRIIPLCRACGNPARANYEDDLRRDSWLMPISCCTK</sequence>
<dbReference type="InterPro" id="IPR008145">
    <property type="entry name" value="GK/Ca_channel_bsu"/>
</dbReference>
<dbReference type="InterPro" id="IPR050716">
    <property type="entry name" value="MAGUK"/>
</dbReference>
<evidence type="ECO:0000313" key="2">
    <source>
        <dbReference type="EMBL" id="GMT34916.1"/>
    </source>
</evidence>
<gene>
    <name evidence="2" type="ORF">PFISCL1PPCAC_26213</name>
</gene>
<dbReference type="PROSITE" id="PS50052">
    <property type="entry name" value="GUANYLATE_KINASE_2"/>
    <property type="match status" value="1"/>
</dbReference>
<dbReference type="AlphaFoldDB" id="A0AAV5WSB0"/>
<evidence type="ECO:0000313" key="3">
    <source>
        <dbReference type="Proteomes" id="UP001432322"/>
    </source>
</evidence>
<comment type="caution">
    <text evidence="2">The sequence shown here is derived from an EMBL/GenBank/DDBJ whole genome shotgun (WGS) entry which is preliminary data.</text>
</comment>
<proteinExistence type="predicted"/>
<dbReference type="PANTHER" id="PTHR23122">
    <property type="entry name" value="MEMBRANE-ASSOCIATED GUANYLATE KINASE MAGUK"/>
    <property type="match status" value="1"/>
</dbReference>
<protein>
    <recommendedName>
        <fullName evidence="1">Guanylate kinase-like domain-containing protein</fullName>
    </recommendedName>
</protein>
<evidence type="ECO:0000259" key="1">
    <source>
        <dbReference type="PROSITE" id="PS50052"/>
    </source>
</evidence>
<feature type="non-terminal residue" evidence="2">
    <location>
        <position position="1"/>
    </location>
</feature>
<dbReference type="Pfam" id="PF00625">
    <property type="entry name" value="Guanylate_kin"/>
    <property type="match status" value="1"/>
</dbReference>
<organism evidence="2 3">
    <name type="scientific">Pristionchus fissidentatus</name>
    <dbReference type="NCBI Taxonomy" id="1538716"/>
    <lineage>
        <taxon>Eukaryota</taxon>
        <taxon>Metazoa</taxon>
        <taxon>Ecdysozoa</taxon>
        <taxon>Nematoda</taxon>
        <taxon>Chromadorea</taxon>
        <taxon>Rhabditida</taxon>
        <taxon>Rhabditina</taxon>
        <taxon>Diplogasteromorpha</taxon>
        <taxon>Diplogasteroidea</taxon>
        <taxon>Neodiplogasteridae</taxon>
        <taxon>Pristionchus</taxon>
    </lineage>
</organism>
<name>A0AAV5WSB0_9BILA</name>
<dbReference type="Proteomes" id="UP001432322">
    <property type="component" value="Unassembled WGS sequence"/>
</dbReference>
<dbReference type="InterPro" id="IPR027417">
    <property type="entry name" value="P-loop_NTPase"/>
</dbReference>
<feature type="domain" description="Guanylate kinase-like" evidence="1">
    <location>
        <begin position="1"/>
        <end position="136"/>
    </location>
</feature>
<dbReference type="EMBL" id="BTSY01000006">
    <property type="protein sequence ID" value="GMT34916.1"/>
    <property type="molecule type" value="Genomic_DNA"/>
</dbReference>